<dbReference type="Gene3D" id="3.40.630.30">
    <property type="match status" value="1"/>
</dbReference>
<sequence length="140" mass="15945">MVTFKPTTDLAKAARYTLSNMRPYYEQYSVEWDAAEIEKMTAELVNLDILLAGEPVGVIRLSFDSEGCYLRDLQIDQSCQNQGIGSQAIAEADRLAREHCLPLLKLRVFKNSPAVQLYKRQGFSLTSEDERIYYMSRPVA</sequence>
<evidence type="ECO:0000259" key="1">
    <source>
        <dbReference type="PROSITE" id="PS51186"/>
    </source>
</evidence>
<dbReference type="EMBL" id="LAHO01000010">
    <property type="protein sequence ID" value="KKO45355.1"/>
    <property type="molecule type" value="Genomic_DNA"/>
</dbReference>
<dbReference type="Proteomes" id="UP000034228">
    <property type="component" value="Unassembled WGS sequence"/>
</dbReference>
<dbReference type="PROSITE" id="PS51186">
    <property type="entry name" value="GNAT"/>
    <property type="match status" value="1"/>
</dbReference>
<gene>
    <name evidence="2" type="ORF">WG68_10815</name>
</gene>
<dbReference type="PATRIC" id="fig|336831.14.peg.369"/>
<comment type="caution">
    <text evidence="2">The sequence shown here is derived from an EMBL/GenBank/DDBJ whole genome shotgun (WGS) entry which is preliminary data.</text>
</comment>
<dbReference type="CDD" id="cd04301">
    <property type="entry name" value="NAT_SF"/>
    <property type="match status" value="1"/>
</dbReference>
<reference evidence="2 3" key="1">
    <citation type="submission" date="2015-03" db="EMBL/GenBank/DDBJ databases">
        <title>Draft genome sequences of two protease-producing strains of Arsukibacterium isolated from two cold and alkaline environments.</title>
        <authorList>
            <person name="Lylloff J.E."/>
            <person name="Skov L.B."/>
            <person name="Jepsen M."/>
            <person name="Hallin P.F."/>
            <person name="Sorensen S.J."/>
            <person name="Stougaard P."/>
            <person name="Glaring M.A."/>
        </authorList>
    </citation>
    <scope>NUCLEOTIDE SEQUENCE [LARGE SCALE GENOMIC DNA]</scope>
    <source>
        <strain evidence="2 3">GCM72</strain>
    </source>
</reference>
<organism evidence="2 3">
    <name type="scientific">Arsukibacterium ikkense</name>
    <dbReference type="NCBI Taxonomy" id="336831"/>
    <lineage>
        <taxon>Bacteria</taxon>
        <taxon>Pseudomonadati</taxon>
        <taxon>Pseudomonadota</taxon>
        <taxon>Gammaproteobacteria</taxon>
        <taxon>Chromatiales</taxon>
        <taxon>Chromatiaceae</taxon>
        <taxon>Arsukibacterium</taxon>
    </lineage>
</organism>
<dbReference type="SUPFAM" id="SSF55729">
    <property type="entry name" value="Acyl-CoA N-acyltransferases (Nat)"/>
    <property type="match status" value="1"/>
</dbReference>
<proteinExistence type="predicted"/>
<dbReference type="AlphaFoldDB" id="A0A0M2V6R4"/>
<accession>A0A0M2V6R4</accession>
<dbReference type="InterPro" id="IPR016181">
    <property type="entry name" value="Acyl_CoA_acyltransferase"/>
</dbReference>
<protein>
    <submittedName>
        <fullName evidence="2">GCN5 family acetyltransferase</fullName>
    </submittedName>
</protein>
<name>A0A0M2V6R4_9GAMM</name>
<keyword evidence="2" id="KW-0808">Transferase</keyword>
<feature type="domain" description="N-acetyltransferase" evidence="1">
    <location>
        <begin position="1"/>
        <end position="140"/>
    </location>
</feature>
<evidence type="ECO:0000313" key="3">
    <source>
        <dbReference type="Proteomes" id="UP000034228"/>
    </source>
</evidence>
<dbReference type="InterPro" id="IPR000182">
    <property type="entry name" value="GNAT_dom"/>
</dbReference>
<evidence type="ECO:0000313" key="2">
    <source>
        <dbReference type="EMBL" id="KKO45355.1"/>
    </source>
</evidence>
<dbReference type="OrthoDB" id="6871659at2"/>
<dbReference type="STRING" id="336831.WG68_10815"/>
<dbReference type="Pfam" id="PF00583">
    <property type="entry name" value="Acetyltransf_1"/>
    <property type="match status" value="1"/>
</dbReference>
<keyword evidence="3" id="KW-1185">Reference proteome</keyword>
<dbReference type="GO" id="GO:0016747">
    <property type="term" value="F:acyltransferase activity, transferring groups other than amino-acyl groups"/>
    <property type="evidence" value="ECO:0007669"/>
    <property type="project" value="InterPro"/>
</dbReference>